<feature type="transmembrane region" description="Helical" evidence="1">
    <location>
        <begin position="173"/>
        <end position="195"/>
    </location>
</feature>
<dbReference type="OrthoDB" id="5624959at2"/>
<feature type="transmembrane region" description="Helical" evidence="1">
    <location>
        <begin position="150"/>
        <end position="167"/>
    </location>
</feature>
<dbReference type="RefSeq" id="WP_089406997.1">
    <property type="nucleotide sequence ID" value="NZ_FZOU01000001.1"/>
</dbReference>
<dbReference type="Proteomes" id="UP000198356">
    <property type="component" value="Unassembled WGS sequence"/>
</dbReference>
<keyword evidence="1" id="KW-0472">Membrane</keyword>
<feature type="transmembrane region" description="Helical" evidence="1">
    <location>
        <begin position="26"/>
        <end position="49"/>
    </location>
</feature>
<gene>
    <name evidence="2" type="ORF">SAMN05421770_101726</name>
</gene>
<protein>
    <submittedName>
        <fullName evidence="2">Uncharacterized protein</fullName>
    </submittedName>
</protein>
<dbReference type="EMBL" id="FZOU01000001">
    <property type="protein sequence ID" value="SNS37769.1"/>
    <property type="molecule type" value="Genomic_DNA"/>
</dbReference>
<dbReference type="AlphaFoldDB" id="A0A239DZS0"/>
<accession>A0A239DZS0</accession>
<keyword evidence="1" id="KW-1133">Transmembrane helix</keyword>
<proteinExistence type="predicted"/>
<reference evidence="2 3" key="1">
    <citation type="submission" date="2017-06" db="EMBL/GenBank/DDBJ databases">
        <authorList>
            <person name="Kim H.J."/>
            <person name="Triplett B.A."/>
        </authorList>
    </citation>
    <scope>NUCLEOTIDE SEQUENCE [LARGE SCALE GENOMIC DNA]</scope>
    <source>
        <strain evidence="2 3">DSM 18704</strain>
    </source>
</reference>
<evidence type="ECO:0000313" key="3">
    <source>
        <dbReference type="Proteomes" id="UP000198356"/>
    </source>
</evidence>
<feature type="transmembrane region" description="Helical" evidence="1">
    <location>
        <begin position="101"/>
        <end position="118"/>
    </location>
</feature>
<keyword evidence="1" id="KW-0812">Transmembrane</keyword>
<evidence type="ECO:0000313" key="2">
    <source>
        <dbReference type="EMBL" id="SNS37769.1"/>
    </source>
</evidence>
<name>A0A239DZS0_9BACT</name>
<organism evidence="2 3">
    <name type="scientific">Granulicella rosea</name>
    <dbReference type="NCBI Taxonomy" id="474952"/>
    <lineage>
        <taxon>Bacteria</taxon>
        <taxon>Pseudomonadati</taxon>
        <taxon>Acidobacteriota</taxon>
        <taxon>Terriglobia</taxon>
        <taxon>Terriglobales</taxon>
        <taxon>Acidobacteriaceae</taxon>
        <taxon>Granulicella</taxon>
    </lineage>
</organism>
<feature type="transmembrane region" description="Helical" evidence="1">
    <location>
        <begin position="61"/>
        <end position="80"/>
    </location>
</feature>
<evidence type="ECO:0000256" key="1">
    <source>
        <dbReference type="SAM" id="Phobius"/>
    </source>
</evidence>
<keyword evidence="3" id="KW-1185">Reference proteome</keyword>
<sequence>MNDLQKALSDIGSIRREMAQSTQFRGYGPATLVATSAFAGLAAAAQAIWIPDPPMHMRRYLSLWLLTAVVSVALTGWQMYRRTRRMHSGLSNEMLRMAVEQFLPALGAGLLMTIVFTYCVPGVIWIVPGLWQVVFSVGIFSSCRFLPRPMAAAGAWYLLSGLAILALGDARALAPWTMGLGFGVGQMMVAAVLYLSAQEDAR</sequence>